<keyword evidence="1" id="KW-0812">Transmembrane</keyword>
<organism evidence="4 5">
    <name type="scientific">Pontibacter aquaedesilientis</name>
    <dbReference type="NCBI Taxonomy" id="2766980"/>
    <lineage>
        <taxon>Bacteria</taxon>
        <taxon>Pseudomonadati</taxon>
        <taxon>Bacteroidota</taxon>
        <taxon>Cytophagia</taxon>
        <taxon>Cytophagales</taxon>
        <taxon>Hymenobacteraceae</taxon>
        <taxon>Pontibacter</taxon>
    </lineage>
</organism>
<evidence type="ECO:0000256" key="1">
    <source>
        <dbReference type="SAM" id="Phobius"/>
    </source>
</evidence>
<dbReference type="Proteomes" id="UP000625551">
    <property type="component" value="Unassembled WGS sequence"/>
</dbReference>
<dbReference type="PANTHER" id="PTHR30273">
    <property type="entry name" value="PERIPLASMIC SIGNAL SENSOR AND SIGMA FACTOR ACTIVATOR FECR-RELATED"/>
    <property type="match status" value="1"/>
</dbReference>
<dbReference type="Pfam" id="PF16344">
    <property type="entry name" value="FecR_C"/>
    <property type="match status" value="1"/>
</dbReference>
<evidence type="ECO:0000313" key="4">
    <source>
        <dbReference type="EMBL" id="MBD1395683.1"/>
    </source>
</evidence>
<keyword evidence="1" id="KW-0472">Membrane</keyword>
<accession>A0ABR7XDK3</accession>
<feature type="transmembrane region" description="Helical" evidence="1">
    <location>
        <begin position="105"/>
        <end position="124"/>
    </location>
</feature>
<feature type="domain" description="Protein FecR C-terminal" evidence="3">
    <location>
        <begin position="275"/>
        <end position="342"/>
    </location>
</feature>
<dbReference type="Gene3D" id="3.55.50.30">
    <property type="match status" value="1"/>
</dbReference>
<comment type="caution">
    <text evidence="4">The sequence shown here is derived from an EMBL/GenBank/DDBJ whole genome shotgun (WGS) entry which is preliminary data.</text>
</comment>
<keyword evidence="1" id="KW-1133">Transmembrane helix</keyword>
<feature type="domain" description="FecR protein" evidence="2">
    <location>
        <begin position="134"/>
        <end position="228"/>
    </location>
</feature>
<dbReference type="EMBL" id="JACXAJ010000001">
    <property type="protein sequence ID" value="MBD1395683.1"/>
    <property type="molecule type" value="Genomic_DNA"/>
</dbReference>
<sequence length="346" mass="39500">MDHTEALAADFAADHDFIQWVKYPTSESNIYWKNFMMAHPEKEETIAEARQLVQLLSQEDADEEAYDRDMQLVWQKLAEARHSDTGLQPETGKVISLRSFWQERTWLSVAAIGLLLIMSGIVYWKLQPEQRIEYATQFGEKRTIQLPDNSVIVLNSNSVVTIPEKWPINEPRQVYLKGEAFFSVTHQANNQKFVVTTSAGTQIDVLGTEFNVYDWGHENRVVLASGKVSLQVVQGDKSSRLDMKPGEMVSVTTDAGITRKQVKPALYISWKEDKVYFDDYTLAEVATMLEQNYGYQVVFRDKTLQGQRITAFLDAKGLDDILSTIAETFEVEVSRQNDKIIINSLQ</sequence>
<dbReference type="Pfam" id="PF04773">
    <property type="entry name" value="FecR"/>
    <property type="match status" value="1"/>
</dbReference>
<reference evidence="4 5" key="1">
    <citation type="submission" date="2020-09" db="EMBL/GenBank/DDBJ databases">
        <title>Genome sequencing and assembly of Pontibacter sp.</title>
        <authorList>
            <person name="Chhetri G."/>
        </authorList>
    </citation>
    <scope>NUCLEOTIDE SEQUENCE [LARGE SCALE GENOMIC DNA]</scope>
    <source>
        <strain evidence="4 5">JH31</strain>
    </source>
</reference>
<evidence type="ECO:0000313" key="5">
    <source>
        <dbReference type="Proteomes" id="UP000625551"/>
    </source>
</evidence>
<protein>
    <submittedName>
        <fullName evidence="4">FecR domain-containing protein</fullName>
    </submittedName>
</protein>
<dbReference type="RefSeq" id="WP_191181849.1">
    <property type="nucleotide sequence ID" value="NZ_JACXAJ010000001.1"/>
</dbReference>
<dbReference type="PIRSF" id="PIRSF018266">
    <property type="entry name" value="FecR"/>
    <property type="match status" value="1"/>
</dbReference>
<evidence type="ECO:0000259" key="2">
    <source>
        <dbReference type="Pfam" id="PF04773"/>
    </source>
</evidence>
<evidence type="ECO:0000259" key="3">
    <source>
        <dbReference type="Pfam" id="PF16344"/>
    </source>
</evidence>
<gene>
    <name evidence="4" type="ORF">H9Q13_00765</name>
</gene>
<dbReference type="InterPro" id="IPR006860">
    <property type="entry name" value="FecR"/>
</dbReference>
<keyword evidence="5" id="KW-1185">Reference proteome</keyword>
<dbReference type="InterPro" id="IPR032508">
    <property type="entry name" value="FecR_C"/>
</dbReference>
<name>A0ABR7XDK3_9BACT</name>
<dbReference type="PANTHER" id="PTHR30273:SF2">
    <property type="entry name" value="PROTEIN FECR"/>
    <property type="match status" value="1"/>
</dbReference>
<dbReference type="InterPro" id="IPR012373">
    <property type="entry name" value="Ferrdict_sens_TM"/>
</dbReference>
<dbReference type="Gene3D" id="2.60.120.1440">
    <property type="match status" value="1"/>
</dbReference>
<proteinExistence type="predicted"/>